<dbReference type="InterPro" id="IPR008920">
    <property type="entry name" value="TF_FadR/GntR_C"/>
</dbReference>
<dbReference type="AlphaFoldDB" id="A0A645AS42"/>
<dbReference type="Gene3D" id="1.20.120.530">
    <property type="entry name" value="GntR ligand-binding domain-like"/>
    <property type="match status" value="1"/>
</dbReference>
<gene>
    <name evidence="4" type="ORF">SDC9_102695</name>
</gene>
<proteinExistence type="predicted"/>
<dbReference type="EMBL" id="VSSQ01015491">
    <property type="protein sequence ID" value="MPM55897.1"/>
    <property type="molecule type" value="Genomic_DNA"/>
</dbReference>
<keyword evidence="3" id="KW-0804">Transcription</keyword>
<dbReference type="SUPFAM" id="SSF48008">
    <property type="entry name" value="GntR ligand-binding domain-like"/>
    <property type="match status" value="1"/>
</dbReference>
<name>A0A645AS42_9ZZZZ</name>
<keyword evidence="1" id="KW-0805">Transcription regulation</keyword>
<evidence type="ECO:0000256" key="2">
    <source>
        <dbReference type="ARBA" id="ARBA00023125"/>
    </source>
</evidence>
<evidence type="ECO:0000256" key="1">
    <source>
        <dbReference type="ARBA" id="ARBA00023015"/>
    </source>
</evidence>
<dbReference type="GO" id="GO:0003677">
    <property type="term" value="F:DNA binding"/>
    <property type="evidence" value="ECO:0007669"/>
    <property type="project" value="UniProtKB-KW"/>
</dbReference>
<comment type="caution">
    <text evidence="4">The sequence shown here is derived from an EMBL/GenBank/DDBJ whole genome shotgun (WGS) entry which is preliminary data.</text>
</comment>
<keyword evidence="2" id="KW-0238">DNA-binding</keyword>
<evidence type="ECO:0000256" key="3">
    <source>
        <dbReference type="ARBA" id="ARBA00023163"/>
    </source>
</evidence>
<protein>
    <submittedName>
        <fullName evidence="4">Uncharacterized protein</fullName>
    </submittedName>
</protein>
<organism evidence="4">
    <name type="scientific">bioreactor metagenome</name>
    <dbReference type="NCBI Taxonomy" id="1076179"/>
    <lineage>
        <taxon>unclassified sequences</taxon>
        <taxon>metagenomes</taxon>
        <taxon>ecological metagenomes</taxon>
    </lineage>
</organism>
<accession>A0A645AS42</accession>
<sequence length="41" mass="4880">MKEHYEILKQMQARDADAAEQAIIRHIRRTASHVISEKFEK</sequence>
<reference evidence="4" key="1">
    <citation type="submission" date="2019-08" db="EMBL/GenBank/DDBJ databases">
        <authorList>
            <person name="Kucharzyk K."/>
            <person name="Murdoch R.W."/>
            <person name="Higgins S."/>
            <person name="Loffler F."/>
        </authorList>
    </citation>
    <scope>NUCLEOTIDE SEQUENCE</scope>
</reference>
<evidence type="ECO:0000313" key="4">
    <source>
        <dbReference type="EMBL" id="MPM55897.1"/>
    </source>
</evidence>